<organism evidence="2 3">
    <name type="scientific">Novipirellula artificiosorum</name>
    <dbReference type="NCBI Taxonomy" id="2528016"/>
    <lineage>
        <taxon>Bacteria</taxon>
        <taxon>Pseudomonadati</taxon>
        <taxon>Planctomycetota</taxon>
        <taxon>Planctomycetia</taxon>
        <taxon>Pirellulales</taxon>
        <taxon>Pirellulaceae</taxon>
        <taxon>Novipirellula</taxon>
    </lineage>
</organism>
<protein>
    <submittedName>
        <fullName evidence="2">Uncharacterized protein</fullName>
    </submittedName>
</protein>
<keyword evidence="3" id="KW-1185">Reference proteome</keyword>
<gene>
    <name evidence="2" type="ORF">Poly41_61740</name>
</gene>
<sequence>MQPPTTNHQTRHDQPELDDAEEPDTHGNFNAHPDCQSLPKISLSDSGNVVNSIDERGPLRPILLDTEGQLVGGRCRRKACHVDPQLPTHSDPSSWWFGSMGDANHEMAERRAAAEVVAMRWIQIEQDRQRPAENTSLASSLTT</sequence>
<proteinExistence type="predicted"/>
<feature type="region of interest" description="Disordered" evidence="1">
    <location>
        <begin position="1"/>
        <end position="54"/>
    </location>
</feature>
<dbReference type="AlphaFoldDB" id="A0A5C6D7D0"/>
<comment type="caution">
    <text evidence="2">The sequence shown here is derived from an EMBL/GenBank/DDBJ whole genome shotgun (WGS) entry which is preliminary data.</text>
</comment>
<evidence type="ECO:0000313" key="2">
    <source>
        <dbReference type="EMBL" id="TWU31617.1"/>
    </source>
</evidence>
<accession>A0A5C6D7D0</accession>
<dbReference type="Proteomes" id="UP000319143">
    <property type="component" value="Unassembled WGS sequence"/>
</dbReference>
<dbReference type="RefSeq" id="WP_146530889.1">
    <property type="nucleotide sequence ID" value="NZ_SJPV01000016.1"/>
</dbReference>
<name>A0A5C6D7D0_9BACT</name>
<evidence type="ECO:0000256" key="1">
    <source>
        <dbReference type="SAM" id="MobiDB-lite"/>
    </source>
</evidence>
<evidence type="ECO:0000313" key="3">
    <source>
        <dbReference type="Proteomes" id="UP000319143"/>
    </source>
</evidence>
<reference evidence="2 3" key="1">
    <citation type="submission" date="2019-02" db="EMBL/GenBank/DDBJ databases">
        <title>Deep-cultivation of Planctomycetes and their phenomic and genomic characterization uncovers novel biology.</title>
        <authorList>
            <person name="Wiegand S."/>
            <person name="Jogler M."/>
            <person name="Boedeker C."/>
            <person name="Pinto D."/>
            <person name="Vollmers J."/>
            <person name="Rivas-Marin E."/>
            <person name="Kohn T."/>
            <person name="Peeters S.H."/>
            <person name="Heuer A."/>
            <person name="Rast P."/>
            <person name="Oberbeckmann S."/>
            <person name="Bunk B."/>
            <person name="Jeske O."/>
            <person name="Meyerdierks A."/>
            <person name="Storesund J.E."/>
            <person name="Kallscheuer N."/>
            <person name="Luecker S."/>
            <person name="Lage O.M."/>
            <person name="Pohl T."/>
            <person name="Merkel B.J."/>
            <person name="Hornburger P."/>
            <person name="Mueller R.-W."/>
            <person name="Bruemmer F."/>
            <person name="Labrenz M."/>
            <person name="Spormann A.M."/>
            <person name="Op Den Camp H."/>
            <person name="Overmann J."/>
            <person name="Amann R."/>
            <person name="Jetten M.S.M."/>
            <person name="Mascher T."/>
            <person name="Medema M.H."/>
            <person name="Devos D.P."/>
            <person name="Kaster A.-K."/>
            <person name="Ovreas L."/>
            <person name="Rohde M."/>
            <person name="Galperin M.Y."/>
            <person name="Jogler C."/>
        </authorList>
    </citation>
    <scope>NUCLEOTIDE SEQUENCE [LARGE SCALE GENOMIC DNA]</scope>
    <source>
        <strain evidence="2 3">Poly41</strain>
    </source>
</reference>
<dbReference type="EMBL" id="SJPV01000016">
    <property type="protein sequence ID" value="TWU31617.1"/>
    <property type="molecule type" value="Genomic_DNA"/>
</dbReference>